<organism evidence="2 3">
    <name type="scientific">Ferrimonas marina</name>
    <dbReference type="NCBI Taxonomy" id="299255"/>
    <lineage>
        <taxon>Bacteria</taxon>
        <taxon>Pseudomonadati</taxon>
        <taxon>Pseudomonadota</taxon>
        <taxon>Gammaproteobacteria</taxon>
        <taxon>Alteromonadales</taxon>
        <taxon>Ferrimonadaceae</taxon>
        <taxon>Ferrimonas</taxon>
    </lineage>
</organism>
<evidence type="ECO:0000313" key="2">
    <source>
        <dbReference type="EMBL" id="SHI19067.1"/>
    </source>
</evidence>
<dbReference type="OrthoDB" id="7351136at2"/>
<gene>
    <name evidence="2" type="ORF">SAMN02745129_4622</name>
</gene>
<dbReference type="STRING" id="299255.SAMN02745129_4622"/>
<dbReference type="AlphaFoldDB" id="A0A1M5Z481"/>
<feature type="signal peptide" evidence="1">
    <location>
        <begin position="1"/>
        <end position="18"/>
    </location>
</feature>
<evidence type="ECO:0008006" key="4">
    <source>
        <dbReference type="Google" id="ProtNLM"/>
    </source>
</evidence>
<keyword evidence="1" id="KW-0732">Signal</keyword>
<reference evidence="3" key="1">
    <citation type="submission" date="2016-11" db="EMBL/GenBank/DDBJ databases">
        <authorList>
            <person name="Varghese N."/>
            <person name="Submissions S."/>
        </authorList>
    </citation>
    <scope>NUCLEOTIDE SEQUENCE [LARGE SCALE GENOMIC DNA]</scope>
    <source>
        <strain evidence="3">DSM 16917</strain>
    </source>
</reference>
<protein>
    <recommendedName>
        <fullName evidence="4">DUF1579 domain-containing protein</fullName>
    </recommendedName>
</protein>
<evidence type="ECO:0000256" key="1">
    <source>
        <dbReference type="SAM" id="SignalP"/>
    </source>
</evidence>
<sequence>MRAMVLLWLCSFSLSAELAPAFEPLAPMVGKTWRGEFSNSTPERPMVDISTWEEALQGQAVRIRHSLNQGEYEGETFIVYNKALEELEFFYFTTAGFYTRGQVTFEGDTMISHETVTGSEQGITEVKAEVRLLPDGSMAHQAYYLQNGEWVKGHAAEYRAIEP</sequence>
<name>A0A1M5Z481_9GAMM</name>
<dbReference type="Proteomes" id="UP000184268">
    <property type="component" value="Unassembled WGS sequence"/>
</dbReference>
<accession>A0A1M5Z481</accession>
<dbReference type="RefSeq" id="WP_067661869.1">
    <property type="nucleotide sequence ID" value="NZ_FQXG01000009.1"/>
</dbReference>
<dbReference type="EMBL" id="FQXG01000009">
    <property type="protein sequence ID" value="SHI19067.1"/>
    <property type="molecule type" value="Genomic_DNA"/>
</dbReference>
<feature type="chain" id="PRO_5009915404" description="DUF1579 domain-containing protein" evidence="1">
    <location>
        <begin position="19"/>
        <end position="163"/>
    </location>
</feature>
<keyword evidence="3" id="KW-1185">Reference proteome</keyword>
<proteinExistence type="predicted"/>
<evidence type="ECO:0000313" key="3">
    <source>
        <dbReference type="Proteomes" id="UP000184268"/>
    </source>
</evidence>